<proteinExistence type="predicted"/>
<name>X0XRB5_9ZZZZ</name>
<dbReference type="EMBL" id="BARS01033642">
    <property type="protein sequence ID" value="GAG27411.1"/>
    <property type="molecule type" value="Genomic_DNA"/>
</dbReference>
<protein>
    <submittedName>
        <fullName evidence="1">Uncharacterized protein</fullName>
    </submittedName>
</protein>
<comment type="caution">
    <text evidence="1">The sequence shown here is derived from an EMBL/GenBank/DDBJ whole genome shotgun (WGS) entry which is preliminary data.</text>
</comment>
<evidence type="ECO:0000313" key="1">
    <source>
        <dbReference type="EMBL" id="GAG27411.1"/>
    </source>
</evidence>
<sequence>MGMTDAERDELSEVLGRCDDSLADKPILSKVYDLDWRCGFRKDSMACSSLADVEYPAAYAACHFSLLPVDYQQRVEEGVGIILRKLCARESAHFIERLRERGCASAEEEALLARGFALVFGEDAIQPPQGSPNDRRPEFSVRIGQVEIDVEAKGLFDSDLVRRLSKTARRQGKCSWATGDRRVNAVHRVRSSVAKKLLKTSLGRRTMLVLRTYSLWPSADKTVDLLRKMTLNPAAYEIPWQY</sequence>
<reference evidence="1" key="1">
    <citation type="journal article" date="2014" name="Front. Microbiol.">
        <title>High frequency of phylogenetically diverse reductive dehalogenase-homologous genes in deep subseafloor sedimentary metagenomes.</title>
        <authorList>
            <person name="Kawai M."/>
            <person name="Futagami T."/>
            <person name="Toyoda A."/>
            <person name="Takaki Y."/>
            <person name="Nishi S."/>
            <person name="Hori S."/>
            <person name="Arai W."/>
            <person name="Tsubouchi T."/>
            <person name="Morono Y."/>
            <person name="Uchiyama I."/>
            <person name="Ito T."/>
            <person name="Fujiyama A."/>
            <person name="Inagaki F."/>
            <person name="Takami H."/>
        </authorList>
    </citation>
    <scope>NUCLEOTIDE SEQUENCE</scope>
    <source>
        <strain evidence="1">Expedition CK06-06</strain>
    </source>
</reference>
<gene>
    <name evidence="1" type="ORF">S01H1_52073</name>
</gene>
<accession>X0XRB5</accession>
<feature type="non-terminal residue" evidence="1">
    <location>
        <position position="242"/>
    </location>
</feature>
<organism evidence="1">
    <name type="scientific">marine sediment metagenome</name>
    <dbReference type="NCBI Taxonomy" id="412755"/>
    <lineage>
        <taxon>unclassified sequences</taxon>
        <taxon>metagenomes</taxon>
        <taxon>ecological metagenomes</taxon>
    </lineage>
</organism>
<dbReference type="AlphaFoldDB" id="X0XRB5"/>